<dbReference type="AlphaFoldDB" id="G0NW83"/>
<accession>G0NW83</accession>
<reference evidence="2" key="1">
    <citation type="submission" date="2011-07" db="EMBL/GenBank/DDBJ databases">
        <authorList>
            <consortium name="Caenorhabditis brenneri Sequencing and Analysis Consortium"/>
            <person name="Wilson R.K."/>
        </authorList>
    </citation>
    <scope>NUCLEOTIDE SEQUENCE [LARGE SCALE GENOMIC DNA]</scope>
    <source>
        <strain evidence="2">PB2801</strain>
    </source>
</reference>
<keyword evidence="2" id="KW-1185">Reference proteome</keyword>
<evidence type="ECO:0000313" key="2">
    <source>
        <dbReference type="Proteomes" id="UP000008068"/>
    </source>
</evidence>
<protein>
    <submittedName>
        <fullName evidence="1">Uncharacterized protein</fullName>
    </submittedName>
</protein>
<dbReference type="InParanoid" id="G0NW83"/>
<organism evidence="2">
    <name type="scientific">Caenorhabditis brenneri</name>
    <name type="common">Nematode worm</name>
    <dbReference type="NCBI Taxonomy" id="135651"/>
    <lineage>
        <taxon>Eukaryota</taxon>
        <taxon>Metazoa</taxon>
        <taxon>Ecdysozoa</taxon>
        <taxon>Nematoda</taxon>
        <taxon>Chromadorea</taxon>
        <taxon>Rhabditida</taxon>
        <taxon>Rhabditina</taxon>
        <taxon>Rhabditomorpha</taxon>
        <taxon>Rhabditoidea</taxon>
        <taxon>Rhabditidae</taxon>
        <taxon>Peloderinae</taxon>
        <taxon>Caenorhabditis</taxon>
    </lineage>
</organism>
<dbReference type="HOGENOM" id="CLU_3425176_0_0_1"/>
<name>G0NW83_CAEBE</name>
<gene>
    <name evidence="1" type="ORF">CAEBREN_01810</name>
</gene>
<proteinExistence type="predicted"/>
<evidence type="ECO:0000313" key="1">
    <source>
        <dbReference type="EMBL" id="EGT38691.1"/>
    </source>
</evidence>
<dbReference type="EMBL" id="GL379962">
    <property type="protein sequence ID" value="EGT38691.1"/>
    <property type="molecule type" value="Genomic_DNA"/>
</dbReference>
<dbReference type="Proteomes" id="UP000008068">
    <property type="component" value="Unassembled WGS sequence"/>
</dbReference>
<sequence>MLLILFPMFFLFPLWFFFSDVR</sequence>